<sequence>MIKRLEKLLLIPLALLLTGCPKSDDKEMLLPQAKNLQAVNCEVRTNITDNKTNFDVYFNAWYQSPIRDVPEGQEQHVEPDWEYWYSRRHSRLKAKEDCNSFYIKMEKVWKKYQKERK</sequence>
<proteinExistence type="predicted"/>
<reference evidence="1" key="1">
    <citation type="journal article" date="2015" name="Nature">
        <title>Complex archaea that bridge the gap between prokaryotes and eukaryotes.</title>
        <authorList>
            <person name="Spang A."/>
            <person name="Saw J.H."/>
            <person name="Jorgensen S.L."/>
            <person name="Zaremba-Niedzwiedzka K."/>
            <person name="Martijn J."/>
            <person name="Lind A.E."/>
            <person name="van Eijk R."/>
            <person name="Schleper C."/>
            <person name="Guy L."/>
            <person name="Ettema T.J."/>
        </authorList>
    </citation>
    <scope>NUCLEOTIDE SEQUENCE</scope>
</reference>
<dbReference type="PROSITE" id="PS51257">
    <property type="entry name" value="PROKAR_LIPOPROTEIN"/>
    <property type="match status" value="1"/>
</dbReference>
<gene>
    <name evidence="1" type="ORF">LCGC14_2194610</name>
</gene>
<name>A0A0F9DIJ2_9ZZZZ</name>
<dbReference type="AlphaFoldDB" id="A0A0F9DIJ2"/>
<evidence type="ECO:0000313" key="1">
    <source>
        <dbReference type="EMBL" id="KKL61508.1"/>
    </source>
</evidence>
<accession>A0A0F9DIJ2</accession>
<evidence type="ECO:0008006" key="2">
    <source>
        <dbReference type="Google" id="ProtNLM"/>
    </source>
</evidence>
<organism evidence="1">
    <name type="scientific">marine sediment metagenome</name>
    <dbReference type="NCBI Taxonomy" id="412755"/>
    <lineage>
        <taxon>unclassified sequences</taxon>
        <taxon>metagenomes</taxon>
        <taxon>ecological metagenomes</taxon>
    </lineage>
</organism>
<dbReference type="EMBL" id="LAZR01028797">
    <property type="protein sequence ID" value="KKL61508.1"/>
    <property type="molecule type" value="Genomic_DNA"/>
</dbReference>
<protein>
    <recommendedName>
        <fullName evidence="2">Lipoprotein</fullName>
    </recommendedName>
</protein>
<comment type="caution">
    <text evidence="1">The sequence shown here is derived from an EMBL/GenBank/DDBJ whole genome shotgun (WGS) entry which is preliminary data.</text>
</comment>